<gene>
    <name evidence="2" type="ORF">EV697_10829</name>
</gene>
<evidence type="ECO:0000256" key="1">
    <source>
        <dbReference type="SAM" id="SignalP"/>
    </source>
</evidence>
<protein>
    <recommendedName>
        <fullName evidence="4">Lipoprotein</fullName>
    </recommendedName>
</protein>
<keyword evidence="3" id="KW-1185">Reference proteome</keyword>
<dbReference type="Proteomes" id="UP000294841">
    <property type="component" value="Unassembled WGS sequence"/>
</dbReference>
<name>A0A4R2MU85_9PAST</name>
<dbReference type="EMBL" id="SLXI01000008">
    <property type="protein sequence ID" value="TCP11306.1"/>
    <property type="molecule type" value="Genomic_DNA"/>
</dbReference>
<comment type="caution">
    <text evidence="2">The sequence shown here is derived from an EMBL/GenBank/DDBJ whole genome shotgun (WGS) entry which is preliminary data.</text>
</comment>
<feature type="signal peptide" evidence="1">
    <location>
        <begin position="1"/>
        <end position="20"/>
    </location>
</feature>
<sequence>MMKKIFLFSVVVVLSGCYLANGSPSAFNYWLKNNKNISFNDLEKCSQISNKYVLKTKKDQEVYNYLRAKFNKDPIKMINSYKEEYEQYRYIIRKLGEFRDKCYYDLGYRFQAPLSWCLAQDSDNTQTCIENMKYRK</sequence>
<evidence type="ECO:0008006" key="4">
    <source>
        <dbReference type="Google" id="ProtNLM"/>
    </source>
</evidence>
<proteinExistence type="predicted"/>
<accession>A0A4R2MU85</accession>
<evidence type="ECO:0000313" key="2">
    <source>
        <dbReference type="EMBL" id="TCP11306.1"/>
    </source>
</evidence>
<organism evidence="2 3">
    <name type="scientific">Bisgaardia hudsonensis</name>
    <dbReference type="NCBI Taxonomy" id="109472"/>
    <lineage>
        <taxon>Bacteria</taxon>
        <taxon>Pseudomonadati</taxon>
        <taxon>Pseudomonadota</taxon>
        <taxon>Gammaproteobacteria</taxon>
        <taxon>Pasteurellales</taxon>
        <taxon>Pasteurellaceae</taxon>
        <taxon>Bisgaardia</taxon>
    </lineage>
</organism>
<evidence type="ECO:0000313" key="3">
    <source>
        <dbReference type="Proteomes" id="UP000294841"/>
    </source>
</evidence>
<dbReference type="AlphaFoldDB" id="A0A4R2MU85"/>
<keyword evidence="1" id="KW-0732">Signal</keyword>
<dbReference type="RefSeq" id="WP_176672786.1">
    <property type="nucleotide sequence ID" value="NZ_CP016605.1"/>
</dbReference>
<reference evidence="2 3" key="1">
    <citation type="submission" date="2019-03" db="EMBL/GenBank/DDBJ databases">
        <title>Genomic Encyclopedia of Type Strains, Phase IV (KMG-IV): sequencing the most valuable type-strain genomes for metagenomic binning, comparative biology and taxonomic classification.</title>
        <authorList>
            <person name="Goeker M."/>
        </authorList>
    </citation>
    <scope>NUCLEOTIDE SEQUENCE [LARGE SCALE GENOMIC DNA]</scope>
    <source>
        <strain evidence="2 3">DSM 28231</strain>
    </source>
</reference>
<dbReference type="PROSITE" id="PS51257">
    <property type="entry name" value="PROKAR_LIPOPROTEIN"/>
    <property type="match status" value="1"/>
</dbReference>
<feature type="chain" id="PRO_5020899090" description="Lipoprotein" evidence="1">
    <location>
        <begin position="21"/>
        <end position="136"/>
    </location>
</feature>